<dbReference type="AlphaFoldDB" id="A0A9X3LIQ9"/>
<dbReference type="RefSeq" id="WP_269926825.1">
    <property type="nucleotide sequence ID" value="NZ_JAMKBJ010000009.1"/>
</dbReference>
<feature type="chain" id="PRO_5040823531" evidence="2">
    <location>
        <begin position="22"/>
        <end position="162"/>
    </location>
</feature>
<dbReference type="Proteomes" id="UP001152173">
    <property type="component" value="Unassembled WGS sequence"/>
</dbReference>
<dbReference type="EMBL" id="JAMKBJ010000009">
    <property type="protein sequence ID" value="MCZ8537756.1"/>
    <property type="molecule type" value="Genomic_DNA"/>
</dbReference>
<evidence type="ECO:0000313" key="3">
    <source>
        <dbReference type="EMBL" id="MCZ8537756.1"/>
    </source>
</evidence>
<keyword evidence="4" id="KW-1185">Reference proteome</keyword>
<feature type="region of interest" description="Disordered" evidence="1">
    <location>
        <begin position="27"/>
        <end position="58"/>
    </location>
</feature>
<dbReference type="InterPro" id="IPR025623">
    <property type="entry name" value="YusW"/>
</dbReference>
<accession>A0A9X3LIQ9</accession>
<evidence type="ECO:0000313" key="4">
    <source>
        <dbReference type="Proteomes" id="UP001152173"/>
    </source>
</evidence>
<reference evidence="3" key="1">
    <citation type="submission" date="2022-05" db="EMBL/GenBank/DDBJ databases">
        <authorList>
            <person name="Colautti A."/>
            <person name="Iacumin L."/>
        </authorList>
    </citation>
    <scope>NUCLEOTIDE SEQUENCE</scope>
    <source>
        <strain evidence="3">SK 55</strain>
    </source>
</reference>
<evidence type="ECO:0000256" key="2">
    <source>
        <dbReference type="SAM" id="SignalP"/>
    </source>
</evidence>
<dbReference type="PROSITE" id="PS51257">
    <property type="entry name" value="PROKAR_LIPOPROTEIN"/>
    <property type="match status" value="1"/>
</dbReference>
<evidence type="ECO:0000256" key="1">
    <source>
        <dbReference type="SAM" id="MobiDB-lite"/>
    </source>
</evidence>
<proteinExistence type="predicted"/>
<sequence length="162" mass="18205">MKSKKKLIVASLMLSSAIVLGACGDKDEITKDVTNNNTSNDIEDTAPGENPADTGDSFGFRKFELEVDTPEQEDAITVNYEEEKDSTDAEYTNTPENLNLTGDEAMAQLEPLLHKLKFEPEMSDEVITERVLKAFGIEDTYKKIEIEIIWLNDEKKEIEVVK</sequence>
<protein>
    <submittedName>
        <fullName evidence="3">YusW family protein</fullName>
    </submittedName>
</protein>
<feature type="signal peptide" evidence="2">
    <location>
        <begin position="1"/>
        <end position="21"/>
    </location>
</feature>
<organism evidence="3 4">
    <name type="scientific">Paenisporosarcina quisquiliarum</name>
    <dbReference type="NCBI Taxonomy" id="365346"/>
    <lineage>
        <taxon>Bacteria</taxon>
        <taxon>Bacillati</taxon>
        <taxon>Bacillota</taxon>
        <taxon>Bacilli</taxon>
        <taxon>Bacillales</taxon>
        <taxon>Caryophanaceae</taxon>
        <taxon>Paenisporosarcina</taxon>
    </lineage>
</organism>
<comment type="caution">
    <text evidence="3">The sequence shown here is derived from an EMBL/GenBank/DDBJ whole genome shotgun (WGS) entry which is preliminary data.</text>
</comment>
<gene>
    <name evidence="3" type="ORF">M9R32_11230</name>
</gene>
<keyword evidence="2" id="KW-0732">Signal</keyword>
<dbReference type="Pfam" id="PF14039">
    <property type="entry name" value="YusW"/>
    <property type="match status" value="1"/>
</dbReference>
<name>A0A9X3LIQ9_9BACL</name>